<name>A0A3N4JNZ5_9PEZI</name>
<proteinExistence type="predicted"/>
<sequence length="86" mass="9103">MKPGLIISTPTATTLAAAGVTGNENPESGKGNCACPVDSSTPSPSPARSRKGGIVRTKRSGRNLVHVRYLLAACLHYRQRNGREED</sequence>
<dbReference type="AlphaFoldDB" id="A0A3N4JNZ5"/>
<keyword evidence="3" id="KW-1185">Reference proteome</keyword>
<feature type="region of interest" description="Disordered" evidence="1">
    <location>
        <begin position="19"/>
        <end position="59"/>
    </location>
</feature>
<dbReference type="EMBL" id="ML120384">
    <property type="protein sequence ID" value="RPA99896.1"/>
    <property type="molecule type" value="Genomic_DNA"/>
</dbReference>
<evidence type="ECO:0000313" key="2">
    <source>
        <dbReference type="EMBL" id="RPA99896.1"/>
    </source>
</evidence>
<gene>
    <name evidence="2" type="ORF">L873DRAFT_1806066</name>
</gene>
<evidence type="ECO:0000313" key="3">
    <source>
        <dbReference type="Proteomes" id="UP000276215"/>
    </source>
</evidence>
<evidence type="ECO:0000256" key="1">
    <source>
        <dbReference type="SAM" id="MobiDB-lite"/>
    </source>
</evidence>
<feature type="compositionally biased region" description="Basic residues" evidence="1">
    <location>
        <begin position="48"/>
        <end position="59"/>
    </location>
</feature>
<reference evidence="2 3" key="1">
    <citation type="journal article" date="2018" name="Nat. Ecol. Evol.">
        <title>Pezizomycetes genomes reveal the molecular basis of ectomycorrhizal truffle lifestyle.</title>
        <authorList>
            <person name="Murat C."/>
            <person name="Payen T."/>
            <person name="Noel B."/>
            <person name="Kuo A."/>
            <person name="Morin E."/>
            <person name="Chen J."/>
            <person name="Kohler A."/>
            <person name="Krizsan K."/>
            <person name="Balestrini R."/>
            <person name="Da Silva C."/>
            <person name="Montanini B."/>
            <person name="Hainaut M."/>
            <person name="Levati E."/>
            <person name="Barry K.W."/>
            <person name="Belfiori B."/>
            <person name="Cichocki N."/>
            <person name="Clum A."/>
            <person name="Dockter R.B."/>
            <person name="Fauchery L."/>
            <person name="Guy J."/>
            <person name="Iotti M."/>
            <person name="Le Tacon F."/>
            <person name="Lindquist E.A."/>
            <person name="Lipzen A."/>
            <person name="Malagnac F."/>
            <person name="Mello A."/>
            <person name="Molinier V."/>
            <person name="Miyauchi S."/>
            <person name="Poulain J."/>
            <person name="Riccioni C."/>
            <person name="Rubini A."/>
            <person name="Sitrit Y."/>
            <person name="Splivallo R."/>
            <person name="Traeger S."/>
            <person name="Wang M."/>
            <person name="Zifcakova L."/>
            <person name="Wipf D."/>
            <person name="Zambonelli A."/>
            <person name="Paolocci F."/>
            <person name="Nowrousian M."/>
            <person name="Ottonello S."/>
            <person name="Baldrian P."/>
            <person name="Spatafora J.W."/>
            <person name="Henrissat B."/>
            <person name="Nagy L.G."/>
            <person name="Aury J.M."/>
            <person name="Wincker P."/>
            <person name="Grigoriev I.V."/>
            <person name="Bonfante P."/>
            <person name="Martin F.M."/>
        </authorList>
    </citation>
    <scope>NUCLEOTIDE SEQUENCE [LARGE SCALE GENOMIC DNA]</scope>
    <source>
        <strain evidence="2 3">120613-1</strain>
    </source>
</reference>
<protein>
    <submittedName>
        <fullName evidence="2">Uncharacterized protein</fullName>
    </submittedName>
</protein>
<dbReference type="Proteomes" id="UP000276215">
    <property type="component" value="Unassembled WGS sequence"/>
</dbReference>
<accession>A0A3N4JNZ5</accession>
<organism evidence="2 3">
    <name type="scientific">Choiromyces venosus 120613-1</name>
    <dbReference type="NCBI Taxonomy" id="1336337"/>
    <lineage>
        <taxon>Eukaryota</taxon>
        <taxon>Fungi</taxon>
        <taxon>Dikarya</taxon>
        <taxon>Ascomycota</taxon>
        <taxon>Pezizomycotina</taxon>
        <taxon>Pezizomycetes</taxon>
        <taxon>Pezizales</taxon>
        <taxon>Tuberaceae</taxon>
        <taxon>Choiromyces</taxon>
    </lineage>
</organism>